<dbReference type="Proteomes" id="UP001189429">
    <property type="component" value="Unassembled WGS sequence"/>
</dbReference>
<feature type="region of interest" description="Disordered" evidence="6">
    <location>
        <begin position="277"/>
        <end position="301"/>
    </location>
</feature>
<evidence type="ECO:0000256" key="3">
    <source>
        <dbReference type="ARBA" id="ARBA00022833"/>
    </source>
</evidence>
<keyword evidence="3" id="KW-0862">Zinc</keyword>
<dbReference type="Gene3D" id="3.60.10.10">
    <property type="entry name" value="Endonuclease/exonuclease/phosphatase"/>
    <property type="match status" value="1"/>
</dbReference>
<proteinExistence type="predicted"/>
<feature type="compositionally biased region" description="Basic and acidic residues" evidence="6">
    <location>
        <begin position="1188"/>
        <end position="1201"/>
    </location>
</feature>
<feature type="region of interest" description="Disordered" evidence="6">
    <location>
        <begin position="1167"/>
        <end position="1226"/>
    </location>
</feature>
<feature type="coiled-coil region" evidence="5">
    <location>
        <begin position="154"/>
        <end position="198"/>
    </location>
</feature>
<accession>A0ABN9Y3L5</accession>
<keyword evidence="5" id="KW-0175">Coiled coil</keyword>
<name>A0ABN9Y3L5_9DINO</name>
<evidence type="ECO:0000313" key="9">
    <source>
        <dbReference type="Proteomes" id="UP001189429"/>
    </source>
</evidence>
<feature type="region of interest" description="Disordered" evidence="6">
    <location>
        <begin position="407"/>
        <end position="431"/>
    </location>
</feature>
<comment type="caution">
    <text evidence="8">The sequence shown here is derived from an EMBL/GenBank/DDBJ whole genome shotgun (WGS) entry which is preliminary data.</text>
</comment>
<dbReference type="PROSITE" id="PS01358">
    <property type="entry name" value="ZF_RANBP2_1"/>
    <property type="match status" value="1"/>
</dbReference>
<dbReference type="InterPro" id="IPR036691">
    <property type="entry name" value="Endo/exonu/phosph_ase_sf"/>
</dbReference>
<feature type="compositionally biased region" description="Low complexity" evidence="6">
    <location>
        <begin position="285"/>
        <end position="297"/>
    </location>
</feature>
<keyword evidence="9" id="KW-1185">Reference proteome</keyword>
<evidence type="ECO:0000256" key="4">
    <source>
        <dbReference type="PROSITE-ProRule" id="PRU00322"/>
    </source>
</evidence>
<evidence type="ECO:0000256" key="6">
    <source>
        <dbReference type="SAM" id="MobiDB-lite"/>
    </source>
</evidence>
<reference evidence="8" key="1">
    <citation type="submission" date="2023-10" db="EMBL/GenBank/DDBJ databases">
        <authorList>
            <person name="Chen Y."/>
            <person name="Shah S."/>
            <person name="Dougan E. K."/>
            <person name="Thang M."/>
            <person name="Chan C."/>
        </authorList>
    </citation>
    <scope>NUCLEOTIDE SEQUENCE [LARGE SCALE GENOMIC DNA]</scope>
</reference>
<evidence type="ECO:0000313" key="8">
    <source>
        <dbReference type="EMBL" id="CAK0907096.1"/>
    </source>
</evidence>
<evidence type="ECO:0000256" key="1">
    <source>
        <dbReference type="ARBA" id="ARBA00022723"/>
    </source>
</evidence>
<evidence type="ECO:0000259" key="7">
    <source>
        <dbReference type="PROSITE" id="PS50199"/>
    </source>
</evidence>
<gene>
    <name evidence="8" type="ORF">PCOR1329_LOCUS82224</name>
</gene>
<dbReference type="SUPFAM" id="SSF56219">
    <property type="entry name" value="DNase I-like"/>
    <property type="match status" value="1"/>
</dbReference>
<feature type="compositionally biased region" description="Low complexity" evidence="6">
    <location>
        <begin position="1167"/>
        <end position="1186"/>
    </location>
</feature>
<keyword evidence="1" id="KW-0479">Metal-binding</keyword>
<sequence length="1226" mass="133822">MPPATHQQSWQGWVLTPDGAWWPPSASGSRLWQCGHCKSTNYVPETRCMTCGLKKSCAQAVRALREDMFIHLQLISIKLPSTMESAEAGEPMTSASATSSAPTRAETLAVIKQIEQASSALTSPTMKDMKTNLEEQLATKRKMLKGMKPLGQRLDGTRAALDRAEKRKEQAATALTFAQKTMEQAEAEEAKLTQATMRAAAAAMVEAASHPSRRLNGKQAPAVPTLEVTNMFCKKHKHSIPALLGIDSTMWGPTAMDQVSTVQFGDSLTSMAQQMVASYGDDDTSSSTSSSPSSSTPAALDQECSVQFGAPVEPRPDLYAALPFGSVTSTGIATLSSTTECDTTARSSTIPTSSWDQYDWPLADPVLLRTDAEQVNTSFSTTPRLPRLAHCRARAKWWESVRRRRADPAHRAPPGYAGDSRRDATAWPHHPGQAVVLPDAPNAVYKVATANIQTLKPWQETRSYACTTLALMNSKVQLLEQQFREVGFACVGLQEGRAAKSSRRDGVYYTTFAAAAEEGGSLGAQLWLDRDLGHQALQWRAVSPRLLFVITVSKHHAVHVWISAHAPTRVATKDERLAFWSELTSVGLELRGRFPQTGESMRGFSEQLNLVAINTFTGSSPTWHSTKGTHHRVDYLLVRQSHQNWVYDVTVHSDLDLTFNGWRDHDAVSAVLRRAASFRLSLRMASLWIPSNASARARKFEATYRAVILKLQRMANGSLRRDRQEVLDSMAIKPSAAEHSDLLLLDVGTAGTAATAAAFRRLGRNKGVGEDNVFAEVLVAGGEPVAFLFSIVNRHVLHTYQWPTQWRGGLLVHMHKQKGDARVCDSSRGILLADHAGKGLASIVKDALAPSINASVFPLFVDLVKAVEKRAWFKLPGGGRVTTSLTSGRQGCKLGSTAFNSAYTPPLDMLKWRLAQEGLTLRLPDAPATFWADVGPPSTEQEDIVDAAFVDDEVVILLSESPAALARAVDALHGIITDAFGAFHLEVNWGKGTLHIVDACKHLGTFMSAQGMLFRSAVHRASSALGVYSPIAFKVFGSSVIDNKCNFVSMRSLVLSRLTFNLHACVLSPRALQKLAGACARVLRRIAGDPRFSTKVAMTYVEVRIKLRMPSLDCPARLRAACGGRRPLPGVAFFSLPYGAFFQSLVSVADGRLITIRSLPFFGATPERPPTAAAGRRRAAIPGPWRDSAGEAVRERREHLRLWPPTRPRNGCGDGENARSDLEHRV</sequence>
<feature type="compositionally biased region" description="Basic and acidic residues" evidence="6">
    <location>
        <begin position="1216"/>
        <end position="1226"/>
    </location>
</feature>
<keyword evidence="2 4" id="KW-0863">Zinc-finger</keyword>
<evidence type="ECO:0000256" key="5">
    <source>
        <dbReference type="SAM" id="Coils"/>
    </source>
</evidence>
<dbReference type="EMBL" id="CAUYUJ010021804">
    <property type="protein sequence ID" value="CAK0907096.1"/>
    <property type="molecule type" value="Genomic_DNA"/>
</dbReference>
<protein>
    <recommendedName>
        <fullName evidence="7">RanBP2-type domain-containing protein</fullName>
    </recommendedName>
</protein>
<dbReference type="PROSITE" id="PS50199">
    <property type="entry name" value="ZF_RANBP2_2"/>
    <property type="match status" value="1"/>
</dbReference>
<evidence type="ECO:0000256" key="2">
    <source>
        <dbReference type="ARBA" id="ARBA00022771"/>
    </source>
</evidence>
<organism evidence="8 9">
    <name type="scientific">Prorocentrum cordatum</name>
    <dbReference type="NCBI Taxonomy" id="2364126"/>
    <lineage>
        <taxon>Eukaryota</taxon>
        <taxon>Sar</taxon>
        <taxon>Alveolata</taxon>
        <taxon>Dinophyceae</taxon>
        <taxon>Prorocentrales</taxon>
        <taxon>Prorocentraceae</taxon>
        <taxon>Prorocentrum</taxon>
    </lineage>
</organism>
<dbReference type="InterPro" id="IPR001876">
    <property type="entry name" value="Znf_RanBP2"/>
</dbReference>
<feature type="domain" description="RanBP2-type" evidence="7">
    <location>
        <begin position="26"/>
        <end position="57"/>
    </location>
</feature>